<dbReference type="AlphaFoldDB" id="A0A0F9CB52"/>
<organism evidence="1">
    <name type="scientific">marine sediment metagenome</name>
    <dbReference type="NCBI Taxonomy" id="412755"/>
    <lineage>
        <taxon>unclassified sequences</taxon>
        <taxon>metagenomes</taxon>
        <taxon>ecological metagenomes</taxon>
    </lineage>
</organism>
<dbReference type="EMBL" id="LAZR01036904">
    <property type="protein sequence ID" value="KKL23627.1"/>
    <property type="molecule type" value="Genomic_DNA"/>
</dbReference>
<comment type="caution">
    <text evidence="1">The sequence shown here is derived from an EMBL/GenBank/DDBJ whole genome shotgun (WGS) entry which is preliminary data.</text>
</comment>
<evidence type="ECO:0000313" key="1">
    <source>
        <dbReference type="EMBL" id="KKL23627.1"/>
    </source>
</evidence>
<reference evidence="1" key="1">
    <citation type="journal article" date="2015" name="Nature">
        <title>Complex archaea that bridge the gap between prokaryotes and eukaryotes.</title>
        <authorList>
            <person name="Spang A."/>
            <person name="Saw J.H."/>
            <person name="Jorgensen S.L."/>
            <person name="Zaremba-Niedzwiedzka K."/>
            <person name="Martijn J."/>
            <person name="Lind A.E."/>
            <person name="van Eijk R."/>
            <person name="Schleper C."/>
            <person name="Guy L."/>
            <person name="Ettema T.J."/>
        </authorList>
    </citation>
    <scope>NUCLEOTIDE SEQUENCE</scope>
</reference>
<name>A0A0F9CB52_9ZZZZ</name>
<proteinExistence type="predicted"/>
<gene>
    <name evidence="1" type="ORF">LCGC14_2423470</name>
</gene>
<accession>A0A0F9CB52</accession>
<sequence>MAVRVFKLGSSVTDTPADILRGSIGISVVNNYQTPLDSDGNDLQVSAGETFHITRLWWNSVTATAQFAIGYGDDASVGGAAPTNPVVSADNFIHNVANEIKVLDILIKIPATKFPVIQSLTAGALVVQIEGIEV</sequence>
<protein>
    <submittedName>
        <fullName evidence="1">Uncharacterized protein</fullName>
    </submittedName>
</protein>